<gene>
    <name evidence="4" type="ORF">AWM72_07020</name>
    <name evidence="5" type="ORF">CYJ28_02735</name>
</gene>
<proteinExistence type="predicted"/>
<accession>A0A0X8FBY9</accession>
<evidence type="ECO:0000256" key="1">
    <source>
        <dbReference type="ARBA" id="ARBA00022676"/>
    </source>
</evidence>
<dbReference type="Proteomes" id="UP000234239">
    <property type="component" value="Unassembled WGS sequence"/>
</dbReference>
<dbReference type="KEGG" id="asan:AWM72_07020"/>
<dbReference type="InterPro" id="IPR001173">
    <property type="entry name" value="Glyco_trans_2-like"/>
</dbReference>
<reference evidence="4 6" key="1">
    <citation type="journal article" date="2016" name="Genome Announc.">
        <title>Complete Genome Sequences of Aerococcus christensenii CCUG 28831T, Aerococcus sanguinicola CCUG 43001T, Aerococcus urinae CCUG 36881T, Aerococcus urinaeequi CCUG 28094T, Aerococcus urinaehominis CCUG 42038 BT, and Aerococcus viridans CCUG 4311T.</title>
        <authorList>
            <person name="Carkaci D."/>
            <person name="Dargis R."/>
            <person name="Nielsen X.C."/>
            <person name="Skovgaard O."/>
            <person name="Fuursted K."/>
            <person name="Christensen J.J."/>
        </authorList>
    </citation>
    <scope>NUCLEOTIDE SEQUENCE [LARGE SCALE GENOMIC DNA]</scope>
    <source>
        <strain evidence="4 6">CCUG43001</strain>
    </source>
</reference>
<dbReference type="RefSeq" id="WP_067975368.1">
    <property type="nucleotide sequence ID" value="NZ_CAJHLO010000001.1"/>
</dbReference>
<reference evidence="6" key="2">
    <citation type="submission" date="2016-01" db="EMBL/GenBank/DDBJ databases">
        <title>Six Aerococcus type strain genome sequencing and assembly using PacBio and Illumina Hiseq.</title>
        <authorList>
            <person name="Carkaci D."/>
            <person name="Dargis R."/>
            <person name="Nielsen X.C."/>
            <person name="Skovgaard O."/>
            <person name="Fuursted K."/>
            <person name="Christensen J.J."/>
        </authorList>
    </citation>
    <scope>NUCLEOTIDE SEQUENCE [LARGE SCALE GENOMIC DNA]</scope>
    <source>
        <strain evidence="6">CCUG43001</strain>
    </source>
</reference>
<protein>
    <recommendedName>
        <fullName evidence="3">Glycosyltransferase 2-like domain-containing protein</fullName>
    </recommendedName>
</protein>
<evidence type="ECO:0000313" key="6">
    <source>
        <dbReference type="Proteomes" id="UP000069912"/>
    </source>
</evidence>
<dbReference type="PANTHER" id="PTHR22916">
    <property type="entry name" value="GLYCOSYLTRANSFERASE"/>
    <property type="match status" value="1"/>
</dbReference>
<organism evidence="4 6">
    <name type="scientific">Aerococcus sanguinicola</name>
    <dbReference type="NCBI Taxonomy" id="119206"/>
    <lineage>
        <taxon>Bacteria</taxon>
        <taxon>Bacillati</taxon>
        <taxon>Bacillota</taxon>
        <taxon>Bacilli</taxon>
        <taxon>Lactobacillales</taxon>
        <taxon>Aerococcaceae</taxon>
        <taxon>Aerococcus</taxon>
    </lineage>
</organism>
<dbReference type="Pfam" id="PF00535">
    <property type="entry name" value="Glycos_transf_2"/>
    <property type="match status" value="1"/>
</dbReference>
<feature type="domain" description="Glycosyltransferase 2-like" evidence="3">
    <location>
        <begin position="6"/>
        <end position="147"/>
    </location>
</feature>
<keyword evidence="6" id="KW-1185">Reference proteome</keyword>
<name>A0A0X8FBY9_9LACT</name>
<dbReference type="PANTHER" id="PTHR22916:SF51">
    <property type="entry name" value="GLYCOSYLTRANSFERASE EPSH-RELATED"/>
    <property type="match status" value="1"/>
</dbReference>
<keyword evidence="1" id="KW-0328">Glycosyltransferase</keyword>
<sequence length="303" mass="35332">MQPLVSVIMPVYNVEEYLEEALLSVFNQSYENIEIVLINDGSTDASLSIAKKLKEKSEFQFRIHSQANGGLSNARNNGLKLAKGEYIYFFDSDDLIEKEMIKNLVNNMEKYQSDVIRFNAESFFDQNYTKENYSETLYSSQELNENYVYSINDFFKVQDIIPSSVCIYFFKANLLKDNNLHFLEGIIHEDELFTPIALSHANRLMFVNEPYFKRRYRNNSIMTRAKSSRQHAIGYFTVVKELNRYVSENNLDKEVKEYFSKTINRLGSMIFGSSKLTLKENMYLIKIGIKPVNSILKKIKSKI</sequence>
<evidence type="ECO:0000313" key="4">
    <source>
        <dbReference type="EMBL" id="AMB94516.1"/>
    </source>
</evidence>
<dbReference type="AlphaFoldDB" id="A0A0X8FBY9"/>
<dbReference type="GO" id="GO:0016757">
    <property type="term" value="F:glycosyltransferase activity"/>
    <property type="evidence" value="ECO:0007669"/>
    <property type="project" value="UniProtKB-KW"/>
</dbReference>
<evidence type="ECO:0000313" key="5">
    <source>
        <dbReference type="EMBL" id="PKZ23488.1"/>
    </source>
</evidence>
<evidence type="ECO:0000259" key="3">
    <source>
        <dbReference type="Pfam" id="PF00535"/>
    </source>
</evidence>
<dbReference type="GeneID" id="92903816"/>
<keyword evidence="2" id="KW-0808">Transferase</keyword>
<dbReference type="CDD" id="cd00761">
    <property type="entry name" value="Glyco_tranf_GTA_type"/>
    <property type="match status" value="1"/>
</dbReference>
<dbReference type="SUPFAM" id="SSF53448">
    <property type="entry name" value="Nucleotide-diphospho-sugar transferases"/>
    <property type="match status" value="1"/>
</dbReference>
<dbReference type="EMBL" id="CP014160">
    <property type="protein sequence ID" value="AMB94516.1"/>
    <property type="molecule type" value="Genomic_DNA"/>
</dbReference>
<evidence type="ECO:0000313" key="7">
    <source>
        <dbReference type="Proteomes" id="UP000234239"/>
    </source>
</evidence>
<dbReference type="EMBL" id="PKGY01000001">
    <property type="protein sequence ID" value="PKZ23488.1"/>
    <property type="molecule type" value="Genomic_DNA"/>
</dbReference>
<dbReference type="Proteomes" id="UP000069912">
    <property type="component" value="Chromosome"/>
</dbReference>
<reference evidence="5 7" key="3">
    <citation type="submission" date="2017-12" db="EMBL/GenBank/DDBJ databases">
        <title>Phylogenetic diversity of female urinary microbiome.</title>
        <authorList>
            <person name="Thomas-White K."/>
            <person name="Wolfe A.J."/>
        </authorList>
    </citation>
    <scope>NUCLEOTIDE SEQUENCE [LARGE SCALE GENOMIC DNA]</scope>
    <source>
        <strain evidence="5 7">UMB0139</strain>
    </source>
</reference>
<dbReference type="OrthoDB" id="396512at2"/>
<dbReference type="Gene3D" id="3.90.550.10">
    <property type="entry name" value="Spore Coat Polysaccharide Biosynthesis Protein SpsA, Chain A"/>
    <property type="match status" value="1"/>
</dbReference>
<dbReference type="InterPro" id="IPR029044">
    <property type="entry name" value="Nucleotide-diphossugar_trans"/>
</dbReference>
<evidence type="ECO:0000256" key="2">
    <source>
        <dbReference type="ARBA" id="ARBA00022679"/>
    </source>
</evidence>